<evidence type="ECO:0000313" key="2">
    <source>
        <dbReference type="Proteomes" id="UP000232638"/>
    </source>
</evidence>
<accession>A0A2K8UDX4</accession>
<evidence type="ECO:0000313" key="1">
    <source>
        <dbReference type="EMBL" id="AUB83715.1"/>
    </source>
</evidence>
<keyword evidence="2" id="KW-1185">Reference proteome</keyword>
<sequence length="62" mass="6872">MQAIEINAIITPDHELRVRLPDHVAPGPVRVIVLFESDPTASAKGNLDEFLDRLPINRTTTP</sequence>
<dbReference type="Proteomes" id="UP000232638">
    <property type="component" value="Chromosome"/>
</dbReference>
<name>A0A2K8UDX4_9GAMM</name>
<gene>
    <name evidence="1" type="ORF">THSYN_24005</name>
</gene>
<dbReference type="EMBL" id="CP020370">
    <property type="protein sequence ID" value="AUB83715.1"/>
    <property type="molecule type" value="Genomic_DNA"/>
</dbReference>
<protein>
    <submittedName>
        <fullName evidence="1">Uncharacterized protein</fullName>
    </submittedName>
</protein>
<dbReference type="KEGG" id="tsy:THSYN_24005"/>
<organism evidence="1 2">
    <name type="scientific">Candidatus Thiodictyon syntrophicum</name>
    <dbReference type="NCBI Taxonomy" id="1166950"/>
    <lineage>
        <taxon>Bacteria</taxon>
        <taxon>Pseudomonadati</taxon>
        <taxon>Pseudomonadota</taxon>
        <taxon>Gammaproteobacteria</taxon>
        <taxon>Chromatiales</taxon>
        <taxon>Chromatiaceae</taxon>
        <taxon>Thiodictyon</taxon>
    </lineage>
</organism>
<proteinExistence type="predicted"/>
<dbReference type="RefSeq" id="WP_100921395.1">
    <property type="nucleotide sequence ID" value="NZ_CP020370.1"/>
</dbReference>
<reference evidence="1 2" key="1">
    <citation type="submission" date="2017-03" db="EMBL/GenBank/DDBJ databases">
        <title>Complete genome sequence of Candidatus 'Thiodictyon syntrophicum' sp. nov. strain Cad16T, a photolithoautotroph purple sulfur bacterium isolated from an alpine meromictic lake.</title>
        <authorList>
            <person name="Luedin S.M."/>
            <person name="Pothier J.F."/>
            <person name="Danza F."/>
            <person name="Storelli N."/>
            <person name="Wittwer M."/>
            <person name="Tonolla M."/>
        </authorList>
    </citation>
    <scope>NUCLEOTIDE SEQUENCE [LARGE SCALE GENOMIC DNA]</scope>
    <source>
        <strain evidence="1 2">Cad16T</strain>
    </source>
</reference>
<dbReference type="OrthoDB" id="5772514at2"/>
<dbReference type="AlphaFoldDB" id="A0A2K8UDX4"/>